<reference evidence="1" key="1">
    <citation type="submission" date="2022-06" db="EMBL/GenBank/DDBJ databases">
        <authorList>
            <person name="Legras J.-L."/>
            <person name="Devillers H."/>
            <person name="Grondin C."/>
        </authorList>
    </citation>
    <scope>NUCLEOTIDE SEQUENCE</scope>
    <source>
        <strain evidence="1">CLIB 1444</strain>
    </source>
</reference>
<organism evidence="1 2">
    <name type="scientific">[Candida] jaroonii</name>
    <dbReference type="NCBI Taxonomy" id="467808"/>
    <lineage>
        <taxon>Eukaryota</taxon>
        <taxon>Fungi</taxon>
        <taxon>Dikarya</taxon>
        <taxon>Ascomycota</taxon>
        <taxon>Saccharomycotina</taxon>
        <taxon>Pichiomycetes</taxon>
        <taxon>Debaryomycetaceae</taxon>
        <taxon>Yamadazyma</taxon>
    </lineage>
</organism>
<evidence type="ECO:0000313" key="2">
    <source>
        <dbReference type="Proteomes" id="UP001152531"/>
    </source>
</evidence>
<gene>
    <name evidence="1" type="ORF">CLIB1444_02S09538</name>
</gene>
<protein>
    <submittedName>
        <fullName evidence="1">Autophagy-related protein 2</fullName>
    </submittedName>
</protein>
<keyword evidence="2" id="KW-1185">Reference proteome</keyword>
<dbReference type="EMBL" id="CALSDN010000002">
    <property type="protein sequence ID" value="CAH6719482.1"/>
    <property type="molecule type" value="Genomic_DNA"/>
</dbReference>
<proteinExistence type="predicted"/>
<sequence>MSPQWLPQNIQKRLLLYVLQQLSLFSEIDLPNLEEVSLNNIHLKDVSIDPEKVGRLPGCNLRYGQVGSLELNGGVMGGVNVEANNVEIVIAPNLDINEDLTKSVQNQLFQSTADLANTIMIDDDFRDSNDTIDEVEQKSDSPTKTSALGGVMQRAVELALSRLQVKVTNLNIKLVSELTDLMIVVDEVLFNTVNGTRSVKIKGIKLICLKPDVNGGDEEGDEQTEEEEEEEEKDDTETSDDDYDDGIEQSLMDSMVFTHEEASSIYMSATSQSFNNNIKPESESKEKIIMHVDELELEFEGLSDLSELAIDINEIVISCHPLVPSVLSIMNGISRGLKLRMYQKRKQGDVPKPSDFPQYETDDDIDEDTPQIFNKLHIANIIVSLTSAVRANGKFASPKNNLYLNLGNLNVKQKNDDLIFGGIETFRIVQTIKGVVEEIFKFDKDEENETKADLRFEKCMKNGPGFKGNEFTMLLSKKCEINLNSTAIADFIQMGEYFSMISNHLTGLMNTFDSYKSLTATVKPKKLDNQVVIQTSNIIINFNVNNDSLSVKLLPISFNLLNNGLKCQKVLIDLNTEESVNIGKLENISLLIKAKDFVGYLNSTNSPKKVNLKSGTNFRIAKIDFDLTFDSLNLIIGHFNRMNKEIIKTLKSQTKKEFKVFNNLSGSIQSSVYNPRKLRKRVLVNKLDCDFRIKVEEIIFNITHIPNFQNLNSRIENVQVYSLNSDTYFVVKGVKSDRFFNNTTEKIIYNYLSHSDNPMIFGIIKSTGVEVKFFNFLVDYYTYWQKLFQASEKDSSEKDSSELESEPEPELEPQSHSTEQKSKNDVRIQFVNCIIGLTPYQLPCKALLVINQMYNDLTLGEQVYVKSTIRDLNIMLIDDIDNLQLPKRQYPNLIEHLTKQGFLSVGNINNLHLGITYNSNETRLMNKSNNYNNLSKLDIKINIDELNLETCGDSFYTLIQMINDLKIPIILKEEEKFKVKLDKDIDVMKGIEELDFYKTMKQPSASDNFEIVDDYKDLVEDIDDLEEEFRNLNAEETPVDLKVQDDYFNKVIDNEPVKINPVSINLNVGKLNIYMYDGYDWKDTRKVIKGVVKKVENDFDQEESDNDDLEIIQQTLFQSIHVTFPKGINPNDLTSNINKQVNEEEIESHGYKDLKLSRSNKYKMLIELKSIEINVSILSLRDPINEPIDGEYEITNDIDVTVDLVTIYDNLVNSTWNKYLSYMSSMGEKEIGKNMIKLNITTLRTPVNLNYNETIMKISILPVRLFIDQDTNEFMTRFFQFNDDRFNLPKIDEDIYIKKFIMTNDFKFKIDYKPKKINLTGLKNGEINQLLNLININGLLISLNSIKIYGIKGIDQLFIKLFEHWLPNIQNTQLINLFNGIELFKPFINISESLKDLILVPLNDENYYKRVNKQSKNLLKTTSFELLKLGYRLTNGTQNLLEQGEEMLGGVGSKSRKLNNVVRPVQQEPPEEVDDLLENSMRLNKSVTVESNIYNSNKKYQEIDDKAKNYDSDEEIEEEKLISLYSNQPKNFKQGINYSFKSINKNYDLTKNEFLNLIEKFNESDNYEDSLKVLLKKSPLLLIRPLIGTTEVLSKTLMGLSNEISSVDRLESHDKYKQ</sequence>
<accession>A0ACA9Y3H9</accession>
<comment type="caution">
    <text evidence="1">The sequence shown here is derived from an EMBL/GenBank/DDBJ whole genome shotgun (WGS) entry which is preliminary data.</text>
</comment>
<evidence type="ECO:0000313" key="1">
    <source>
        <dbReference type="EMBL" id="CAH6719482.1"/>
    </source>
</evidence>
<dbReference type="Proteomes" id="UP001152531">
    <property type="component" value="Unassembled WGS sequence"/>
</dbReference>
<name>A0ACA9Y3H9_9ASCO</name>